<proteinExistence type="predicted"/>
<protein>
    <submittedName>
        <fullName evidence="2">Uncharacterized protein</fullName>
    </submittedName>
</protein>
<evidence type="ECO:0000313" key="3">
    <source>
        <dbReference type="Proteomes" id="UP000186601"/>
    </source>
</evidence>
<comment type="caution">
    <text evidence="2">The sequence shown here is derived from an EMBL/GenBank/DDBJ whole genome shotgun (WGS) entry which is preliminary data.</text>
</comment>
<dbReference type="AlphaFoldDB" id="A0A2R6NKV5"/>
<accession>A0A2R6NKV5</accession>
<gene>
    <name evidence="2" type="ORF">PHLCEN_2v11149</name>
</gene>
<dbReference type="Proteomes" id="UP000186601">
    <property type="component" value="Unassembled WGS sequence"/>
</dbReference>
<organism evidence="2 3">
    <name type="scientific">Hermanssonia centrifuga</name>
    <dbReference type="NCBI Taxonomy" id="98765"/>
    <lineage>
        <taxon>Eukaryota</taxon>
        <taxon>Fungi</taxon>
        <taxon>Dikarya</taxon>
        <taxon>Basidiomycota</taxon>
        <taxon>Agaricomycotina</taxon>
        <taxon>Agaricomycetes</taxon>
        <taxon>Polyporales</taxon>
        <taxon>Meruliaceae</taxon>
        <taxon>Hermanssonia</taxon>
    </lineage>
</organism>
<dbReference type="OrthoDB" id="2506088at2759"/>
<evidence type="ECO:0000256" key="1">
    <source>
        <dbReference type="SAM" id="MobiDB-lite"/>
    </source>
</evidence>
<name>A0A2R6NKV5_9APHY</name>
<feature type="region of interest" description="Disordered" evidence="1">
    <location>
        <begin position="1"/>
        <end position="22"/>
    </location>
</feature>
<feature type="compositionally biased region" description="Acidic residues" evidence="1">
    <location>
        <begin position="150"/>
        <end position="160"/>
    </location>
</feature>
<dbReference type="STRING" id="98765.A0A2R6NKV5"/>
<evidence type="ECO:0000313" key="2">
    <source>
        <dbReference type="EMBL" id="PSR72983.1"/>
    </source>
</evidence>
<keyword evidence="3" id="KW-1185">Reference proteome</keyword>
<reference evidence="2 3" key="1">
    <citation type="submission" date="2018-02" db="EMBL/GenBank/DDBJ databases">
        <title>Genome sequence of the basidiomycete white-rot fungus Phlebia centrifuga.</title>
        <authorList>
            <person name="Granchi Z."/>
            <person name="Peng M."/>
            <person name="de Vries R.P."/>
            <person name="Hilden K."/>
            <person name="Makela M.R."/>
            <person name="Grigoriev I."/>
            <person name="Riley R."/>
        </authorList>
    </citation>
    <scope>NUCLEOTIDE SEQUENCE [LARGE SCALE GENOMIC DNA]</scope>
    <source>
        <strain evidence="2 3">FBCC195</strain>
    </source>
</reference>
<dbReference type="EMBL" id="MLYV02001120">
    <property type="protein sequence ID" value="PSR72983.1"/>
    <property type="molecule type" value="Genomic_DNA"/>
</dbReference>
<feature type="region of interest" description="Disordered" evidence="1">
    <location>
        <begin position="150"/>
        <end position="184"/>
    </location>
</feature>
<sequence length="320" mass="35571">MAVRSTLPGIINPEPEANLQGPVDPAVLADAEDLLAFFEDENILETPTTHLDDAGNPFTSVYMDTCGDHDSEYVDNEGNRVLFSAGDNLRSPTLVELANQLDAMGRGGDITLNIPPREPMAKEAEIDEILGSDPTLTGIVQALRDMGIDDEEEESDDEGDTAQQHNEEGWDPYSSKTCGAPRNPTETVSAIKQQLYAAGSGIKDRVENLQTETGVKDKIAQYWIEILIVKARALQQERHLDLDRWMRPEVVASIVSDDPQLDPIRKAVLVEDYLVSLSIQEKKVVVNRKIQDELREWLTTQPAHVYAELDGNSRQYSKVF</sequence>